<evidence type="ECO:0000256" key="2">
    <source>
        <dbReference type="ARBA" id="ARBA00022525"/>
    </source>
</evidence>
<evidence type="ECO:0000259" key="9">
    <source>
        <dbReference type="PROSITE" id="PS50871"/>
    </source>
</evidence>
<comment type="subcellular location">
    <subcellularLocation>
        <location evidence="1">Secreted</location>
    </subcellularLocation>
</comment>
<feature type="transmembrane region" description="Helical" evidence="8">
    <location>
        <begin position="131"/>
        <end position="148"/>
    </location>
</feature>
<feature type="transmembrane region" description="Helical" evidence="8">
    <location>
        <begin position="196"/>
        <end position="218"/>
    </location>
</feature>
<dbReference type="EMBL" id="CAUJNA010002053">
    <property type="protein sequence ID" value="CAJ1390311.1"/>
    <property type="molecule type" value="Genomic_DNA"/>
</dbReference>
<comment type="caution">
    <text evidence="10">The sequence shown here is derived from an EMBL/GenBank/DDBJ whole genome shotgun (WGS) entry which is preliminary data.</text>
</comment>
<feature type="domain" description="C1q" evidence="9">
    <location>
        <begin position="401"/>
        <end position="549"/>
    </location>
</feature>
<proteinExistence type="inferred from homology"/>
<dbReference type="InterPro" id="IPR001073">
    <property type="entry name" value="C1q_dom"/>
</dbReference>
<dbReference type="AlphaFoldDB" id="A0AA36IMZ0"/>
<feature type="non-terminal residue" evidence="10">
    <location>
        <position position="1"/>
    </location>
</feature>
<dbReference type="SUPFAM" id="SSF49842">
    <property type="entry name" value="TNF-like"/>
    <property type="match status" value="2"/>
</dbReference>
<protein>
    <recommendedName>
        <fullName evidence="9">C1q domain-containing protein</fullName>
    </recommendedName>
</protein>
<dbReference type="Gene3D" id="2.60.120.40">
    <property type="match status" value="2"/>
</dbReference>
<keyword evidence="4" id="KW-0732">Signal</keyword>
<keyword evidence="11" id="KW-1185">Reference proteome</keyword>
<dbReference type="PANTHER" id="PTHR24019">
    <property type="entry name" value="ADIPOLIN"/>
    <property type="match status" value="1"/>
</dbReference>
<dbReference type="GO" id="GO:0005179">
    <property type="term" value="F:hormone activity"/>
    <property type="evidence" value="ECO:0007669"/>
    <property type="project" value="UniProtKB-KW"/>
</dbReference>
<evidence type="ECO:0000313" key="10">
    <source>
        <dbReference type="EMBL" id="CAJ1390311.1"/>
    </source>
</evidence>
<name>A0AA36IMZ0_9DINO</name>
<evidence type="ECO:0000256" key="1">
    <source>
        <dbReference type="ARBA" id="ARBA00004613"/>
    </source>
</evidence>
<keyword evidence="3" id="KW-0372">Hormone</keyword>
<evidence type="ECO:0000256" key="7">
    <source>
        <dbReference type="ARBA" id="ARBA00038198"/>
    </source>
</evidence>
<dbReference type="GO" id="GO:0005615">
    <property type="term" value="C:extracellular space"/>
    <property type="evidence" value="ECO:0007669"/>
    <property type="project" value="TreeGrafter"/>
</dbReference>
<evidence type="ECO:0000256" key="4">
    <source>
        <dbReference type="ARBA" id="ARBA00022729"/>
    </source>
</evidence>
<keyword evidence="8" id="KW-0472">Membrane</keyword>
<evidence type="ECO:0000313" key="11">
    <source>
        <dbReference type="Proteomes" id="UP001178507"/>
    </source>
</evidence>
<feature type="transmembrane region" description="Helical" evidence="8">
    <location>
        <begin position="239"/>
        <end position="257"/>
    </location>
</feature>
<dbReference type="PROSITE" id="PS50871">
    <property type="entry name" value="C1Q"/>
    <property type="match status" value="1"/>
</dbReference>
<keyword evidence="8" id="KW-0812">Transmembrane</keyword>
<comment type="similarity">
    <text evidence="7">Belongs to the adipolin/erythroferrone family.</text>
</comment>
<keyword evidence="6" id="KW-0325">Glycoprotein</keyword>
<evidence type="ECO:0000256" key="8">
    <source>
        <dbReference type="SAM" id="Phobius"/>
    </source>
</evidence>
<dbReference type="SMART" id="SM00110">
    <property type="entry name" value="C1Q"/>
    <property type="match status" value="1"/>
</dbReference>
<feature type="transmembrane region" description="Helical" evidence="8">
    <location>
        <begin position="94"/>
        <end position="111"/>
    </location>
</feature>
<gene>
    <name evidence="10" type="ORF">EVOR1521_LOCUS15781</name>
</gene>
<dbReference type="InterPro" id="IPR008983">
    <property type="entry name" value="Tumour_necrosis_fac-like_dom"/>
</dbReference>
<dbReference type="InterPro" id="IPR052136">
    <property type="entry name" value="Adipolin/Erythroferrone-rel"/>
</dbReference>
<feature type="transmembrane region" description="Helical" evidence="8">
    <location>
        <begin position="155"/>
        <end position="176"/>
    </location>
</feature>
<accession>A0AA36IMZ0</accession>
<feature type="transmembrane region" description="Helical" evidence="8">
    <location>
        <begin position="6"/>
        <end position="30"/>
    </location>
</feature>
<keyword evidence="2" id="KW-0964">Secreted</keyword>
<organism evidence="10 11">
    <name type="scientific">Effrenium voratum</name>
    <dbReference type="NCBI Taxonomy" id="2562239"/>
    <lineage>
        <taxon>Eukaryota</taxon>
        <taxon>Sar</taxon>
        <taxon>Alveolata</taxon>
        <taxon>Dinophyceae</taxon>
        <taxon>Suessiales</taxon>
        <taxon>Symbiodiniaceae</taxon>
        <taxon>Effrenium</taxon>
    </lineage>
</organism>
<dbReference type="Proteomes" id="UP001178507">
    <property type="component" value="Unassembled WGS sequence"/>
</dbReference>
<evidence type="ECO:0000256" key="6">
    <source>
        <dbReference type="ARBA" id="ARBA00023180"/>
    </source>
</evidence>
<reference evidence="10" key="1">
    <citation type="submission" date="2023-08" db="EMBL/GenBank/DDBJ databases">
        <authorList>
            <person name="Chen Y."/>
            <person name="Shah S."/>
            <person name="Dougan E. K."/>
            <person name="Thang M."/>
            <person name="Chan C."/>
        </authorList>
    </citation>
    <scope>NUCLEOTIDE SEQUENCE</scope>
</reference>
<sequence>MEEVGPAVVFACHLLHLMPHYYLLNALILAQRQDQEWFMHSALLQSELLSVALEMLWSAYHPEALRFAWCAWCAALCAALQCVNMVLACVGTTYSYQVALAFQVAAGLALIPVRQVGNNFTLARRVSPARYRILAWLVAVLLAVTCLLSEQMASVWVLAPCAALPALGAAVALASATGRGAGGTSEAKLGSAGNQGVGWGASALFLALGCGLGTTGEAMMDMAVNLAVRRRLQQGSRDLALMNQFSIFCSMSLAYLSETQRFGAHSSEKFIGAWLGCQLLRGFSLHLLEAGQLGVALLAVFAFLDKYTGPLGAAALDVALLRVLEPKDSSTAWCTAPQARLVPSTLLWTSRMVFARVERPACKLLLLHFESLFAVEQVALTFSCATCAGVLAVLWATERPAKGSPVAFGAKLAASIAGTASGWKEVTGFTTSVSSQLFNSGDHLNLANGRFTAPVTGYYHFSTNMRLDLAVGSYFRVFLFVNSGKNGNFPGTLKGSPLGNYYTLSTSGSLWLGAGQYVSVWIYSGGDTLYTIQSESGFSGHLISTGGVGFHAYKASADAVKKTGDVNVQGYGLASHLGGSSSSMSGLSATLGATNHHSSSGWKEITGWSTNGANMFGSALSNGRFTAPSTGVYQVSCNLRLDNANGNYFRVLIAIDGNADVYNGLHTIQGRPGKPYYTLPVMGTVKLSAGQYVSCWAYSNSDTSWSIQRESGFSVAFLGD</sequence>
<keyword evidence="8" id="KW-1133">Transmembrane helix</keyword>
<dbReference type="PANTHER" id="PTHR24019:SF5">
    <property type="entry name" value="ADIPOLIN"/>
    <property type="match status" value="1"/>
</dbReference>
<keyword evidence="5" id="KW-1015">Disulfide bond</keyword>
<dbReference type="Pfam" id="PF00386">
    <property type="entry name" value="C1q"/>
    <property type="match status" value="1"/>
</dbReference>
<feature type="transmembrane region" description="Helical" evidence="8">
    <location>
        <begin position="66"/>
        <end position="87"/>
    </location>
</feature>
<evidence type="ECO:0000256" key="5">
    <source>
        <dbReference type="ARBA" id="ARBA00023157"/>
    </source>
</evidence>
<evidence type="ECO:0000256" key="3">
    <source>
        <dbReference type="ARBA" id="ARBA00022702"/>
    </source>
</evidence>